<evidence type="ECO:0000256" key="2">
    <source>
        <dbReference type="ARBA" id="ARBA00022630"/>
    </source>
</evidence>
<reference evidence="8 9" key="1">
    <citation type="submission" date="2019-02" db="EMBL/GenBank/DDBJ databases">
        <title>Deep-cultivation of Planctomycetes and their phenomic and genomic characterization uncovers novel biology.</title>
        <authorList>
            <person name="Wiegand S."/>
            <person name="Jogler M."/>
            <person name="Boedeker C."/>
            <person name="Pinto D."/>
            <person name="Vollmers J."/>
            <person name="Rivas-Marin E."/>
            <person name="Kohn T."/>
            <person name="Peeters S.H."/>
            <person name="Heuer A."/>
            <person name="Rast P."/>
            <person name="Oberbeckmann S."/>
            <person name="Bunk B."/>
            <person name="Jeske O."/>
            <person name="Meyerdierks A."/>
            <person name="Storesund J.E."/>
            <person name="Kallscheuer N."/>
            <person name="Luecker S."/>
            <person name="Lage O.M."/>
            <person name="Pohl T."/>
            <person name="Merkel B.J."/>
            <person name="Hornburger P."/>
            <person name="Mueller R.-W."/>
            <person name="Bruemmer F."/>
            <person name="Labrenz M."/>
            <person name="Spormann A.M."/>
            <person name="Op den Camp H."/>
            <person name="Overmann J."/>
            <person name="Amann R."/>
            <person name="Jetten M.S.M."/>
            <person name="Mascher T."/>
            <person name="Medema M.H."/>
            <person name="Devos D.P."/>
            <person name="Kaster A.-K."/>
            <person name="Ovreas L."/>
            <person name="Rohde M."/>
            <person name="Galperin M.Y."/>
            <person name="Jogler C."/>
        </authorList>
    </citation>
    <scope>NUCLEOTIDE SEQUENCE [LARGE SCALE GENOMIC DNA]</scope>
    <source>
        <strain evidence="8 9">CA12</strain>
    </source>
</reference>
<evidence type="ECO:0000256" key="4">
    <source>
        <dbReference type="ARBA" id="ARBA00023002"/>
    </source>
</evidence>
<organism evidence="8 9">
    <name type="scientific">Alienimonas californiensis</name>
    <dbReference type="NCBI Taxonomy" id="2527989"/>
    <lineage>
        <taxon>Bacteria</taxon>
        <taxon>Pseudomonadati</taxon>
        <taxon>Planctomycetota</taxon>
        <taxon>Planctomycetia</taxon>
        <taxon>Planctomycetales</taxon>
        <taxon>Planctomycetaceae</taxon>
        <taxon>Alienimonas</taxon>
    </lineage>
</organism>
<keyword evidence="4 6" id="KW-0560">Oxidoreductase</keyword>
<dbReference type="InterPro" id="IPR050464">
    <property type="entry name" value="Zeta_carotene_desat/Oxidored"/>
</dbReference>
<name>A0A517PD21_9PLAN</name>
<gene>
    <name evidence="8" type="primary">hemY</name>
    <name evidence="8" type="ORF">CA12_33890</name>
</gene>
<evidence type="ECO:0000313" key="8">
    <source>
        <dbReference type="EMBL" id="QDT17270.1"/>
    </source>
</evidence>
<comment type="cofactor">
    <cofactor evidence="1 6">
        <name>FAD</name>
        <dbReference type="ChEBI" id="CHEBI:57692"/>
    </cofactor>
</comment>
<dbReference type="InterPro" id="IPR002937">
    <property type="entry name" value="Amino_oxidase"/>
</dbReference>
<comment type="function">
    <text evidence="6">Involved in coproporphyrin-dependent heme b biosynthesis. Catalyzes the oxidation of coproporphyrinogen III to coproporphyrin III.</text>
</comment>
<dbReference type="Gene3D" id="3.90.660.20">
    <property type="entry name" value="Protoporphyrinogen oxidase, mitochondrial, domain 2"/>
    <property type="match status" value="1"/>
</dbReference>
<dbReference type="Proteomes" id="UP000318741">
    <property type="component" value="Chromosome"/>
</dbReference>
<keyword evidence="6" id="KW-0963">Cytoplasm</keyword>
<dbReference type="InterPro" id="IPR004572">
    <property type="entry name" value="Protoporphyrinogen_oxidase"/>
</dbReference>
<evidence type="ECO:0000256" key="3">
    <source>
        <dbReference type="ARBA" id="ARBA00022827"/>
    </source>
</evidence>
<dbReference type="PANTHER" id="PTHR42923:SF3">
    <property type="entry name" value="PROTOPORPHYRINOGEN OXIDASE"/>
    <property type="match status" value="1"/>
</dbReference>
<dbReference type="SUPFAM" id="SSF51905">
    <property type="entry name" value="FAD/NAD(P)-binding domain"/>
    <property type="match status" value="1"/>
</dbReference>
<proteinExistence type="inferred from homology"/>
<dbReference type="UniPathway" id="UPA00252"/>
<comment type="similarity">
    <text evidence="6">Belongs to the protoporphyrinogen/coproporphyrinogen oxidase family. Coproporphyrinogen III oxidase subfamily.</text>
</comment>
<evidence type="ECO:0000256" key="6">
    <source>
        <dbReference type="RuleBase" id="RU364052"/>
    </source>
</evidence>
<dbReference type="PANTHER" id="PTHR42923">
    <property type="entry name" value="PROTOPORPHYRINOGEN OXIDASE"/>
    <property type="match status" value="1"/>
</dbReference>
<feature type="domain" description="Amine oxidase" evidence="7">
    <location>
        <begin position="6"/>
        <end position="476"/>
    </location>
</feature>
<accession>A0A517PD21</accession>
<sequence>MVGTGVSGLAAAVRLIDRLRQEGRSADVTLFDPGPPGGACRTLIEEHGGERIVRELGPDSFLSRPPHLTNLCERIGLAGELIGTNPSPRGALVWTERGPERVPDGFTLLAPSRWGPTLRSRTLSPWQKARLLTEPLRRRGPAALGTGEESIAAFVRRRMGRGVLERLAQPLAAGIYAGDAERLSLAACLPQFAADERARGRVTGRKPDGGAKADGGARYSLFVTPKWGVGAIAAAAARTLQEYSVAIRSEVVTAVQRDGAGWELSAARKERFDAVILAVPARVAAELLRDVQPDLAGGLRGIESSSSLLVNTLHREEDVGDPLNAFGLVVPEPLRSDRGRGPDGQRDGEGLSAFAVSFASRKFPGRAPAGWVQLRTFLGGVNRDQAMSAEAGRILDATRRELARLLRVKWTDATTETARISRWDRAMPQYNLGHLERVAAVEAKLSGLPGLELAGNSLHGVGLPAAAHSGTQAAERTLAALALQ</sequence>
<dbReference type="Gene3D" id="1.10.3110.10">
    <property type="entry name" value="protoporphyrinogen ix oxidase, domain 3"/>
    <property type="match status" value="1"/>
</dbReference>
<dbReference type="SUPFAM" id="SSF54373">
    <property type="entry name" value="FAD-linked reductases, C-terminal domain"/>
    <property type="match status" value="1"/>
</dbReference>
<comment type="catalytic activity">
    <reaction evidence="6">
        <text>coproporphyrinogen III + 3 O2 = coproporphyrin III + 3 H2O2</text>
        <dbReference type="Rhea" id="RHEA:43436"/>
        <dbReference type="ChEBI" id="CHEBI:15379"/>
        <dbReference type="ChEBI" id="CHEBI:16240"/>
        <dbReference type="ChEBI" id="CHEBI:57309"/>
        <dbReference type="ChEBI" id="CHEBI:131725"/>
        <dbReference type="EC" id="1.3.3.15"/>
    </reaction>
</comment>
<comment type="subcellular location">
    <subcellularLocation>
        <location evidence="6">Cytoplasm</location>
    </subcellularLocation>
</comment>
<dbReference type="KEGG" id="acaf:CA12_33890"/>
<comment type="pathway">
    <text evidence="6">Porphyrin-containing compound metabolism; protoheme biosynthesis.</text>
</comment>
<keyword evidence="9" id="KW-1185">Reference proteome</keyword>
<dbReference type="EMBL" id="CP036265">
    <property type="protein sequence ID" value="QDT17270.1"/>
    <property type="molecule type" value="Genomic_DNA"/>
</dbReference>
<dbReference type="Gene3D" id="3.50.50.60">
    <property type="entry name" value="FAD/NAD(P)-binding domain"/>
    <property type="match status" value="1"/>
</dbReference>
<evidence type="ECO:0000259" key="7">
    <source>
        <dbReference type="Pfam" id="PF01593"/>
    </source>
</evidence>
<dbReference type="GO" id="GO:0004729">
    <property type="term" value="F:oxygen-dependent protoporphyrinogen oxidase activity"/>
    <property type="evidence" value="ECO:0007669"/>
    <property type="project" value="UniProtKB-UniRule"/>
</dbReference>
<dbReference type="AlphaFoldDB" id="A0A517PD21"/>
<evidence type="ECO:0000256" key="5">
    <source>
        <dbReference type="ARBA" id="ARBA00023133"/>
    </source>
</evidence>
<dbReference type="Pfam" id="PF01593">
    <property type="entry name" value="Amino_oxidase"/>
    <property type="match status" value="1"/>
</dbReference>
<dbReference type="InterPro" id="IPR036188">
    <property type="entry name" value="FAD/NAD-bd_sf"/>
</dbReference>
<dbReference type="NCBIfam" id="TIGR00562">
    <property type="entry name" value="proto_IX_ox"/>
    <property type="match status" value="1"/>
</dbReference>
<keyword evidence="3 6" id="KW-0274">FAD</keyword>
<dbReference type="EC" id="1.3.3.15" evidence="6"/>
<evidence type="ECO:0000313" key="9">
    <source>
        <dbReference type="Proteomes" id="UP000318741"/>
    </source>
</evidence>
<dbReference type="GO" id="GO:0005737">
    <property type="term" value="C:cytoplasm"/>
    <property type="evidence" value="ECO:0007669"/>
    <property type="project" value="UniProtKB-SubCell"/>
</dbReference>
<keyword evidence="2 6" id="KW-0285">Flavoprotein</keyword>
<keyword evidence="5 6" id="KW-0350">Heme biosynthesis</keyword>
<dbReference type="GO" id="GO:0006783">
    <property type="term" value="P:heme biosynthetic process"/>
    <property type="evidence" value="ECO:0007669"/>
    <property type="project" value="UniProtKB-UniRule"/>
</dbReference>
<evidence type="ECO:0000256" key="1">
    <source>
        <dbReference type="ARBA" id="ARBA00001974"/>
    </source>
</evidence>
<protein>
    <recommendedName>
        <fullName evidence="6">Coproporphyrinogen III oxidase</fullName>
        <ecNumber evidence="6">1.3.3.15</ecNumber>
    </recommendedName>
</protein>